<dbReference type="InterPro" id="IPR008912">
    <property type="entry name" value="Uncharacterised_CoxE"/>
</dbReference>
<organism evidence="1 2">
    <name type="scientific">Kouleothrix aurantiaca</name>
    <dbReference type="NCBI Taxonomy" id="186479"/>
    <lineage>
        <taxon>Bacteria</taxon>
        <taxon>Bacillati</taxon>
        <taxon>Chloroflexota</taxon>
        <taxon>Chloroflexia</taxon>
        <taxon>Chloroflexales</taxon>
        <taxon>Roseiflexineae</taxon>
        <taxon>Roseiflexaceae</taxon>
        <taxon>Kouleothrix</taxon>
    </lineage>
</organism>
<gene>
    <name evidence="1" type="ORF">SE17_36360</name>
</gene>
<sequence>FWQRRARRERPLVILADISGSMEKYARLLLQFLYSAAHSLRRVECFVFATRLTRITGQLKLRNIDQAIDGAAREVVDWAGGTRIGASLHAFNRQWARRVLGRGAVVLLISDGWEQGEPSVLARELAWLRRRSYRLIWLNPLLGGRDYQPLTQGIQAALPFVDDFLPVHNLLSLEQLGAKLSAVGERRPERRQRPLLANS</sequence>
<dbReference type="InterPro" id="IPR036465">
    <property type="entry name" value="vWFA_dom_sf"/>
</dbReference>
<evidence type="ECO:0000313" key="1">
    <source>
        <dbReference type="EMBL" id="KPV48758.1"/>
    </source>
</evidence>
<dbReference type="Proteomes" id="UP000050509">
    <property type="component" value="Unassembled WGS sequence"/>
</dbReference>
<comment type="caution">
    <text evidence="1">The sequence shown here is derived from an EMBL/GenBank/DDBJ whole genome shotgun (WGS) entry which is preliminary data.</text>
</comment>
<accession>A0A0P9F8P4</accession>
<reference evidence="1 2" key="1">
    <citation type="submission" date="2015-09" db="EMBL/GenBank/DDBJ databases">
        <title>Draft genome sequence of Kouleothrix aurantiaca JCM 19913.</title>
        <authorList>
            <person name="Hemp J."/>
        </authorList>
    </citation>
    <scope>NUCLEOTIDE SEQUENCE [LARGE SCALE GENOMIC DNA]</scope>
    <source>
        <strain evidence="1 2">COM-B</strain>
    </source>
</reference>
<dbReference type="PATRIC" id="fig|186479.3.peg.4853"/>
<dbReference type="PANTHER" id="PTHR39338">
    <property type="entry name" value="BLL5662 PROTEIN-RELATED"/>
    <property type="match status" value="1"/>
</dbReference>
<keyword evidence="2" id="KW-1185">Reference proteome</keyword>
<dbReference type="AlphaFoldDB" id="A0A0P9F8P4"/>
<dbReference type="Pfam" id="PF05762">
    <property type="entry name" value="VWA_CoxE"/>
    <property type="match status" value="1"/>
</dbReference>
<protein>
    <submittedName>
        <fullName evidence="1">CoxE</fullName>
    </submittedName>
</protein>
<name>A0A0P9F8P4_9CHLR</name>
<dbReference type="EMBL" id="LJCR01002420">
    <property type="protein sequence ID" value="KPV48758.1"/>
    <property type="molecule type" value="Genomic_DNA"/>
</dbReference>
<dbReference type="PANTHER" id="PTHR39338:SF6">
    <property type="entry name" value="BLL5662 PROTEIN"/>
    <property type="match status" value="1"/>
</dbReference>
<dbReference type="CDD" id="cd00198">
    <property type="entry name" value="vWFA"/>
    <property type="match status" value="1"/>
</dbReference>
<dbReference type="Gene3D" id="3.40.50.410">
    <property type="entry name" value="von Willebrand factor, type A domain"/>
    <property type="match status" value="1"/>
</dbReference>
<dbReference type="SUPFAM" id="SSF53300">
    <property type="entry name" value="vWA-like"/>
    <property type="match status" value="1"/>
</dbReference>
<evidence type="ECO:0000313" key="2">
    <source>
        <dbReference type="Proteomes" id="UP000050509"/>
    </source>
</evidence>
<proteinExistence type="predicted"/>
<feature type="non-terminal residue" evidence="1">
    <location>
        <position position="1"/>
    </location>
</feature>